<reference evidence="1 2" key="1">
    <citation type="journal article" date="2012" name="J. Bacteriol.">
        <title>Draft genome sequence of the cyanide-utilizing bacterium Pseudomonas fluorescens strain NCIMB 11764.</title>
        <authorList>
            <person name="Vilo C.A."/>
            <person name="Benedik M.J."/>
            <person name="Kunz D.A."/>
            <person name="Dong Q."/>
        </authorList>
    </citation>
    <scope>NUCLEOTIDE SEQUENCE [LARGE SCALE GENOMIC DNA]</scope>
    <source>
        <strain evidence="1 2">NCIMB 11764</strain>
    </source>
</reference>
<dbReference type="Proteomes" id="UP000017175">
    <property type="component" value="Chromosome"/>
</dbReference>
<name>A0A0K1QIZ8_PSEFL</name>
<gene>
    <name evidence="1" type="ORF">B723_04190</name>
</gene>
<dbReference type="AlphaFoldDB" id="A0A0K1QIZ8"/>
<protein>
    <recommendedName>
        <fullName evidence="3">Tetratricopeptide repeat protein</fullName>
    </recommendedName>
</protein>
<dbReference type="InterPro" id="IPR011990">
    <property type="entry name" value="TPR-like_helical_dom_sf"/>
</dbReference>
<evidence type="ECO:0008006" key="3">
    <source>
        <dbReference type="Google" id="ProtNLM"/>
    </source>
</evidence>
<evidence type="ECO:0000313" key="2">
    <source>
        <dbReference type="Proteomes" id="UP000017175"/>
    </source>
</evidence>
<dbReference type="EMBL" id="CP010945">
    <property type="protein sequence ID" value="AKV05637.1"/>
    <property type="molecule type" value="Genomic_DNA"/>
</dbReference>
<organism evidence="1 2">
    <name type="scientific">Pseudomonas fluorescens NCIMB 11764</name>
    <dbReference type="NCBI Taxonomy" id="1221522"/>
    <lineage>
        <taxon>Bacteria</taxon>
        <taxon>Pseudomonadati</taxon>
        <taxon>Pseudomonadota</taxon>
        <taxon>Gammaproteobacteria</taxon>
        <taxon>Pseudomonadales</taxon>
        <taxon>Pseudomonadaceae</taxon>
        <taxon>Pseudomonas</taxon>
    </lineage>
</organism>
<evidence type="ECO:0000313" key="1">
    <source>
        <dbReference type="EMBL" id="AKV05637.1"/>
    </source>
</evidence>
<dbReference type="RefSeq" id="WP_017341503.1">
    <property type="nucleotide sequence ID" value="NZ_CP010945.1"/>
</dbReference>
<accession>A0A0K1QIZ8</accession>
<sequence>MFNKCCVITCLVFLLTDTSYGNTAPLKIVGFKGGSLSFKYYEEKYGGWNDVQYQGSTDGFSIYSLPTQLAGYENGVVASSEIGLVSGDKKYVIVQRTNTGEVVDGEGSEIVSSPVYCDMVSLETGCVENVGSVQQCDGAWLDNKWKSAEGGVFEFSNGGISPKQLISDVVGVSENESRASALRDSVFMGIASYMACYPPEKNISEYNDIAFYFAQGGEHLLAMQIYNRLLAVAADRVPLKLNVADSLWVLGKHDEAKPYYAEYRKAMRKKGVASKVPKRVEERLN</sequence>
<dbReference type="OrthoDB" id="7033366at2"/>
<proteinExistence type="predicted"/>
<dbReference type="SUPFAM" id="SSF48452">
    <property type="entry name" value="TPR-like"/>
    <property type="match status" value="1"/>
</dbReference>